<keyword evidence="2" id="KW-1185">Reference proteome</keyword>
<dbReference type="EMBL" id="JBHTMV010000002">
    <property type="protein sequence ID" value="MFD1292642.1"/>
    <property type="molecule type" value="Genomic_DNA"/>
</dbReference>
<comment type="caution">
    <text evidence="1">The sequence shown here is derived from an EMBL/GenBank/DDBJ whole genome shotgun (WGS) entry which is preliminary data.</text>
</comment>
<proteinExistence type="predicted"/>
<reference evidence="2" key="1">
    <citation type="journal article" date="2019" name="Int. J. Syst. Evol. Microbiol.">
        <title>The Global Catalogue of Microorganisms (GCM) 10K type strain sequencing project: providing services to taxonomists for standard genome sequencing and annotation.</title>
        <authorList>
            <consortium name="The Broad Institute Genomics Platform"/>
            <consortium name="The Broad Institute Genome Sequencing Center for Infectious Disease"/>
            <person name="Wu L."/>
            <person name="Ma J."/>
        </authorList>
    </citation>
    <scope>NUCLEOTIDE SEQUENCE [LARGE SCALE GENOMIC DNA]</scope>
    <source>
        <strain evidence="2">CCUG 62221</strain>
    </source>
</reference>
<organism evidence="1 2">
    <name type="scientific">Lutibacter holmesii</name>
    <dbReference type="NCBI Taxonomy" id="1137985"/>
    <lineage>
        <taxon>Bacteria</taxon>
        <taxon>Pseudomonadati</taxon>
        <taxon>Bacteroidota</taxon>
        <taxon>Flavobacteriia</taxon>
        <taxon>Flavobacteriales</taxon>
        <taxon>Flavobacteriaceae</taxon>
        <taxon>Lutibacter</taxon>
    </lineage>
</organism>
<evidence type="ECO:0000313" key="2">
    <source>
        <dbReference type="Proteomes" id="UP001597241"/>
    </source>
</evidence>
<protein>
    <submittedName>
        <fullName evidence="1">Uncharacterized protein</fullName>
    </submittedName>
</protein>
<dbReference type="Proteomes" id="UP001597241">
    <property type="component" value="Unassembled WGS sequence"/>
</dbReference>
<evidence type="ECO:0000313" key="1">
    <source>
        <dbReference type="EMBL" id="MFD1292642.1"/>
    </source>
</evidence>
<name>A0ABW3WMD6_9FLAO</name>
<dbReference type="RefSeq" id="WP_386807358.1">
    <property type="nucleotide sequence ID" value="NZ_JBHTMV010000002.1"/>
</dbReference>
<gene>
    <name evidence="1" type="ORF">ACFQ5N_02230</name>
</gene>
<sequence>MEKSQLEQQHKAQLQELKQLRKKYAIARKIVTAEGFYQTWFNSLRKFESGAAAFEALNQLHYNTVLPPRYKYSSYVTFLNVIKRRNSKK</sequence>
<accession>A0ABW3WMD6</accession>